<protein>
    <recommendedName>
        <fullName evidence="3">Pilus assembly protein HofP</fullName>
    </recommendedName>
</protein>
<evidence type="ECO:0008006" key="3">
    <source>
        <dbReference type="Google" id="ProtNLM"/>
    </source>
</evidence>
<comment type="caution">
    <text evidence="1">The sequence shown here is derived from an EMBL/GenBank/DDBJ whole genome shotgun (WGS) entry which is preliminary data.</text>
</comment>
<dbReference type="EMBL" id="RBWY01000001">
    <property type="protein sequence ID" value="RKS86991.1"/>
    <property type="molecule type" value="Genomic_DNA"/>
</dbReference>
<dbReference type="RefSeq" id="WP_121143914.1">
    <property type="nucleotide sequence ID" value="NZ_RBWY01000001.1"/>
</dbReference>
<organism evidence="1 2">
    <name type="scientific">Orbus hercynius</name>
    <dbReference type="NCBI Taxonomy" id="593135"/>
    <lineage>
        <taxon>Bacteria</taxon>
        <taxon>Pseudomonadati</taxon>
        <taxon>Pseudomonadota</taxon>
        <taxon>Gammaproteobacteria</taxon>
        <taxon>Orbales</taxon>
        <taxon>Orbaceae</taxon>
        <taxon>Orbus</taxon>
    </lineage>
</organism>
<dbReference type="Proteomes" id="UP000278542">
    <property type="component" value="Unassembled WGS sequence"/>
</dbReference>
<evidence type="ECO:0000313" key="1">
    <source>
        <dbReference type="EMBL" id="RKS86991.1"/>
    </source>
</evidence>
<proteinExistence type="predicted"/>
<gene>
    <name evidence="1" type="ORF">DES39_0200</name>
</gene>
<name>A0A495RHU5_9GAMM</name>
<keyword evidence="2" id="KW-1185">Reference proteome</keyword>
<dbReference type="AlphaFoldDB" id="A0A495RHU5"/>
<accession>A0A495RHU5</accession>
<evidence type="ECO:0000313" key="2">
    <source>
        <dbReference type="Proteomes" id="UP000278542"/>
    </source>
</evidence>
<dbReference type="OrthoDB" id="7062021at2"/>
<sequence length="124" mass="14125">MSSIARLLLCVLLYLPKISIPDVKDPFLSPTLSSCQQLEANLITKINGWQYFGGIQDESLQSKYPAILVLRHQQAWLTIFNGVIPLSLLPWQILTISTKSIKWQAPLPNYCHKNIIFTMNWGAR</sequence>
<reference evidence="1 2" key="1">
    <citation type="submission" date="2018-10" db="EMBL/GenBank/DDBJ databases">
        <title>Genomic Encyclopedia of Type Strains, Phase IV (KMG-IV): sequencing the most valuable type-strain genomes for metagenomic binning, comparative biology and taxonomic classification.</title>
        <authorList>
            <person name="Goeker M."/>
        </authorList>
    </citation>
    <scope>NUCLEOTIDE SEQUENCE [LARGE SCALE GENOMIC DNA]</scope>
    <source>
        <strain evidence="1 2">DSM 22228</strain>
    </source>
</reference>